<comment type="caution">
    <text evidence="6">The sequence shown here is derived from an EMBL/GenBank/DDBJ whole genome shotgun (WGS) entry which is preliminary data.</text>
</comment>
<evidence type="ECO:0000256" key="3">
    <source>
        <dbReference type="ARBA" id="ARBA00023163"/>
    </source>
</evidence>
<dbReference type="RefSeq" id="WP_005404691.1">
    <property type="nucleotide sequence ID" value="NZ_CABKOV010000015.1"/>
</dbReference>
<organism evidence="6 7">
    <name type="scientific">Acinetobacter radioresistens</name>
    <dbReference type="NCBI Taxonomy" id="40216"/>
    <lineage>
        <taxon>Bacteria</taxon>
        <taxon>Pseudomonadati</taxon>
        <taxon>Pseudomonadota</taxon>
        <taxon>Gammaproteobacteria</taxon>
        <taxon>Moraxellales</taxon>
        <taxon>Moraxellaceae</taxon>
        <taxon>Acinetobacter</taxon>
    </lineage>
</organism>
<name>A0A8H2K0A2_ACIRA</name>
<dbReference type="Gene3D" id="1.10.357.10">
    <property type="entry name" value="Tetracycline Repressor, domain 2"/>
    <property type="match status" value="1"/>
</dbReference>
<evidence type="ECO:0000256" key="4">
    <source>
        <dbReference type="PROSITE-ProRule" id="PRU00335"/>
    </source>
</evidence>
<dbReference type="FunFam" id="1.10.10.60:FF:000141">
    <property type="entry name" value="TetR family transcriptional regulator"/>
    <property type="match status" value="1"/>
</dbReference>
<dbReference type="AlphaFoldDB" id="A0A8H2K0A2"/>
<gene>
    <name evidence="6" type="ORF">FHY67_08790</name>
</gene>
<keyword evidence="1" id="KW-0805">Transcription regulation</keyword>
<dbReference type="PANTHER" id="PTHR30055:SF146">
    <property type="entry name" value="HTH-TYPE TRANSCRIPTIONAL DUAL REGULATOR CECR"/>
    <property type="match status" value="1"/>
</dbReference>
<evidence type="ECO:0000259" key="5">
    <source>
        <dbReference type="PROSITE" id="PS50977"/>
    </source>
</evidence>
<evidence type="ECO:0000313" key="6">
    <source>
        <dbReference type="EMBL" id="TNX91646.1"/>
    </source>
</evidence>
<dbReference type="Pfam" id="PF14246">
    <property type="entry name" value="TetR_C_7"/>
    <property type="match status" value="1"/>
</dbReference>
<reference evidence="6 7" key="1">
    <citation type="submission" date="2019-06" db="EMBL/GenBank/DDBJ databases">
        <title>Genome of Acinetobacter radioresistens APH1, a phenol degrading strain.</title>
        <authorList>
            <person name="Liu Y."/>
        </authorList>
    </citation>
    <scope>NUCLEOTIDE SEQUENCE [LARGE SCALE GENOMIC DNA]</scope>
    <source>
        <strain evidence="6 7">APH1</strain>
    </source>
</reference>
<feature type="domain" description="HTH tetR-type" evidence="5">
    <location>
        <begin position="11"/>
        <end position="71"/>
    </location>
</feature>
<dbReference type="InterPro" id="IPR050109">
    <property type="entry name" value="HTH-type_TetR-like_transc_reg"/>
</dbReference>
<dbReference type="GO" id="GO:0000976">
    <property type="term" value="F:transcription cis-regulatory region binding"/>
    <property type="evidence" value="ECO:0007669"/>
    <property type="project" value="TreeGrafter"/>
</dbReference>
<dbReference type="PANTHER" id="PTHR30055">
    <property type="entry name" value="HTH-TYPE TRANSCRIPTIONAL REGULATOR RUTR"/>
    <property type="match status" value="1"/>
</dbReference>
<dbReference type="InterPro" id="IPR039536">
    <property type="entry name" value="TetR_C_Proteobacteria"/>
</dbReference>
<dbReference type="Pfam" id="PF00440">
    <property type="entry name" value="TetR_N"/>
    <property type="match status" value="1"/>
</dbReference>
<dbReference type="Proteomes" id="UP000314285">
    <property type="component" value="Unassembled WGS sequence"/>
</dbReference>
<dbReference type="EMBL" id="VFBM01000006">
    <property type="protein sequence ID" value="TNX91646.1"/>
    <property type="molecule type" value="Genomic_DNA"/>
</dbReference>
<accession>A0A8H2K0A2</accession>
<sequence length="210" mass="23963">MQITAGRPKDLEKRARILAAAKCMFLKQGYHGSSMNQIASEAGVTKLTVYNHFQDKATLFTCAIEESCEEAIPARQFSLHAQSHFAKELYQVCSRVLHLIYLPEALKLEYILLQLAAEQSPLVEQFFKASHQRLTNSLTDFFRQAIELSFIQPAAPVMYTELLLSLLLGIRHQHVLLGMQPVPDQQERDCMIQQSIELFLLRYQVRSSPP</sequence>
<protein>
    <submittedName>
        <fullName evidence="6">TetR/AcrR family transcriptional regulator</fullName>
    </submittedName>
</protein>
<dbReference type="PROSITE" id="PS50977">
    <property type="entry name" value="HTH_TETR_2"/>
    <property type="match status" value="1"/>
</dbReference>
<dbReference type="GeneID" id="56307255"/>
<evidence type="ECO:0000313" key="7">
    <source>
        <dbReference type="Proteomes" id="UP000314285"/>
    </source>
</evidence>
<dbReference type="SUPFAM" id="SSF46689">
    <property type="entry name" value="Homeodomain-like"/>
    <property type="match status" value="1"/>
</dbReference>
<dbReference type="KEGG" id="arj:DOM24_14205"/>
<feature type="DNA-binding region" description="H-T-H motif" evidence="4">
    <location>
        <begin position="34"/>
        <end position="53"/>
    </location>
</feature>
<evidence type="ECO:0000256" key="2">
    <source>
        <dbReference type="ARBA" id="ARBA00023125"/>
    </source>
</evidence>
<keyword evidence="3" id="KW-0804">Transcription</keyword>
<keyword evidence="2 4" id="KW-0238">DNA-binding</keyword>
<dbReference type="PRINTS" id="PR00455">
    <property type="entry name" value="HTHTETR"/>
</dbReference>
<dbReference type="InterPro" id="IPR001647">
    <property type="entry name" value="HTH_TetR"/>
</dbReference>
<dbReference type="InterPro" id="IPR009057">
    <property type="entry name" value="Homeodomain-like_sf"/>
</dbReference>
<dbReference type="GO" id="GO:0003700">
    <property type="term" value="F:DNA-binding transcription factor activity"/>
    <property type="evidence" value="ECO:0007669"/>
    <property type="project" value="TreeGrafter"/>
</dbReference>
<proteinExistence type="predicted"/>
<evidence type="ECO:0000256" key="1">
    <source>
        <dbReference type="ARBA" id="ARBA00023015"/>
    </source>
</evidence>